<dbReference type="Pfam" id="PF00196">
    <property type="entry name" value="GerE"/>
    <property type="match status" value="1"/>
</dbReference>
<dbReference type="SMART" id="SM00421">
    <property type="entry name" value="HTH_LUXR"/>
    <property type="match status" value="1"/>
</dbReference>
<name>A0ABP8YHF6_9MICO</name>
<sequence>MLIEGEPGIGKSALLAVVVDQAVERGWTVLSAQGVRGRSGVGFSALHQLLRPVLDRARGLPNRQRQALETVFGTFDGVAPEPLILQIAVLSLVEEAAASQPVLLAVEDLHWLDRSSAEVVQFLAPRLGGTRALLLATARIVENEHPREVFDSRIALGPLSAEDSLALVSEHRPESTPAQRERIVRESVGNPLALTEFSASQVPSLSARPALHMPMTQRLEQAFYSDVLALSERTRSALVIAATGEDADAHELVAALRGAGLSPKDLTAAEHAGLGRLENGFRFRHPLVSSAVYDAADSETRRAAHSTLAAVVRDRGRAAQHLAAATIGWDDDVAARLAELARSADERGARTESSAAWEAAAALTEAPGARAERLAAAAEAARQAGVVDRSLDLVRRARPDASDEATILHLETTEWMLSQTVVIPDARSADSLVDVAITMTDPGSRVELLVFAAVRWYILQGSATVADRIAEELARAEGQNEALREIGLVLVQPATRLDVDRVLESFSGPLRPVDGILLNCLAFAAEEAGDLDGAERVWTAAENAYHAAGRTGDEATALCGRASVRLLRGDITGGMTDAALALHLSDQMGLGVVGAMAAAVLARARALRGEHELHLQALSDAVLRGGPRQFARVEATLAWAKGIAAANDGDDALAVTELEKTAVNAPIALWAGADLAEPAMRSGRTQAVTAWIDSAQPQADRTSSDHLRMLLLRSQALLTDGPGAQELFERAVARGEAAEAAVELARTRLHFGEWLRRRRKILPAREQLRASLPVFRAQGLDPLERRATMELRAAGASGASGATAEGNNAAAVLTAQELQICGLAATGMTNKAIADQVYLSHRTVGAHLHRAFAKLGISRRTQLVKVLGS</sequence>
<evidence type="ECO:0000313" key="4">
    <source>
        <dbReference type="EMBL" id="GAA4727776.1"/>
    </source>
</evidence>
<dbReference type="PROSITE" id="PS00622">
    <property type="entry name" value="HTH_LUXR_1"/>
    <property type="match status" value="1"/>
</dbReference>
<reference evidence="5" key="1">
    <citation type="journal article" date="2019" name="Int. J. Syst. Evol. Microbiol.">
        <title>The Global Catalogue of Microorganisms (GCM) 10K type strain sequencing project: providing services to taxonomists for standard genome sequencing and annotation.</title>
        <authorList>
            <consortium name="The Broad Institute Genomics Platform"/>
            <consortium name="The Broad Institute Genome Sequencing Center for Infectious Disease"/>
            <person name="Wu L."/>
            <person name="Ma J."/>
        </authorList>
    </citation>
    <scope>NUCLEOTIDE SEQUENCE [LARGE SCALE GENOMIC DNA]</scope>
    <source>
        <strain evidence="5">JCM 18063</strain>
    </source>
</reference>
<comment type="caution">
    <text evidence="4">The sequence shown here is derived from an EMBL/GenBank/DDBJ whole genome shotgun (WGS) entry which is preliminary data.</text>
</comment>
<dbReference type="InterPro" id="IPR041664">
    <property type="entry name" value="AAA_16"/>
</dbReference>
<gene>
    <name evidence="4" type="ORF">GCM10023216_18690</name>
</gene>
<proteinExistence type="predicted"/>
<dbReference type="PANTHER" id="PTHR16305">
    <property type="entry name" value="TESTICULAR SOLUBLE ADENYLYL CYCLASE"/>
    <property type="match status" value="1"/>
</dbReference>
<dbReference type="PRINTS" id="PR00038">
    <property type="entry name" value="HTHLUXR"/>
</dbReference>
<dbReference type="InterPro" id="IPR036388">
    <property type="entry name" value="WH-like_DNA-bd_sf"/>
</dbReference>
<organism evidence="4 5">
    <name type="scientific">Isoptericola chiayiensis</name>
    <dbReference type="NCBI Taxonomy" id="579446"/>
    <lineage>
        <taxon>Bacteria</taxon>
        <taxon>Bacillati</taxon>
        <taxon>Actinomycetota</taxon>
        <taxon>Actinomycetes</taxon>
        <taxon>Micrococcales</taxon>
        <taxon>Promicromonosporaceae</taxon>
        <taxon>Isoptericola</taxon>
    </lineage>
</organism>
<dbReference type="CDD" id="cd06170">
    <property type="entry name" value="LuxR_C_like"/>
    <property type="match status" value="1"/>
</dbReference>
<dbReference type="PROSITE" id="PS50043">
    <property type="entry name" value="HTH_LUXR_2"/>
    <property type="match status" value="1"/>
</dbReference>
<dbReference type="InterPro" id="IPR027417">
    <property type="entry name" value="P-loop_NTPase"/>
</dbReference>
<dbReference type="PANTHER" id="PTHR16305:SF35">
    <property type="entry name" value="TRANSCRIPTIONAL ACTIVATOR DOMAIN"/>
    <property type="match status" value="1"/>
</dbReference>
<keyword evidence="1" id="KW-0547">Nucleotide-binding</keyword>
<dbReference type="Proteomes" id="UP001500956">
    <property type="component" value="Unassembled WGS sequence"/>
</dbReference>
<evidence type="ECO:0000259" key="3">
    <source>
        <dbReference type="PROSITE" id="PS50043"/>
    </source>
</evidence>
<protein>
    <submittedName>
        <fullName evidence="4">LuxR family transcriptional regulator</fullName>
    </submittedName>
</protein>
<keyword evidence="2" id="KW-0067">ATP-binding</keyword>
<feature type="domain" description="HTH luxR-type" evidence="3">
    <location>
        <begin position="806"/>
        <end position="869"/>
    </location>
</feature>
<dbReference type="Pfam" id="PF13191">
    <property type="entry name" value="AAA_16"/>
    <property type="match status" value="1"/>
</dbReference>
<dbReference type="SUPFAM" id="SSF52540">
    <property type="entry name" value="P-loop containing nucleoside triphosphate hydrolases"/>
    <property type="match status" value="1"/>
</dbReference>
<dbReference type="InterPro" id="IPR016032">
    <property type="entry name" value="Sig_transdc_resp-reg_C-effctor"/>
</dbReference>
<evidence type="ECO:0000313" key="5">
    <source>
        <dbReference type="Proteomes" id="UP001500956"/>
    </source>
</evidence>
<evidence type="ECO:0000256" key="2">
    <source>
        <dbReference type="ARBA" id="ARBA00022840"/>
    </source>
</evidence>
<accession>A0ABP8YHF6</accession>
<keyword evidence="5" id="KW-1185">Reference proteome</keyword>
<dbReference type="SUPFAM" id="SSF46894">
    <property type="entry name" value="C-terminal effector domain of the bipartite response regulators"/>
    <property type="match status" value="1"/>
</dbReference>
<dbReference type="InterPro" id="IPR000792">
    <property type="entry name" value="Tscrpt_reg_LuxR_C"/>
</dbReference>
<evidence type="ECO:0000256" key="1">
    <source>
        <dbReference type="ARBA" id="ARBA00022741"/>
    </source>
</evidence>
<dbReference type="EMBL" id="BAABID010000008">
    <property type="protein sequence ID" value="GAA4727776.1"/>
    <property type="molecule type" value="Genomic_DNA"/>
</dbReference>
<dbReference type="Gene3D" id="1.10.10.10">
    <property type="entry name" value="Winged helix-like DNA-binding domain superfamily/Winged helix DNA-binding domain"/>
    <property type="match status" value="1"/>
</dbReference>